<name>A0AAE1E7Q2_9GAST</name>
<accession>A0AAE1E7Q2</accession>
<dbReference type="Pfam" id="PF26022">
    <property type="entry name" value="CC_Liprin_beta"/>
    <property type="match status" value="1"/>
</dbReference>
<dbReference type="InterPro" id="IPR029515">
    <property type="entry name" value="Liprin"/>
</dbReference>
<evidence type="ECO:0000256" key="1">
    <source>
        <dbReference type="ARBA" id="ARBA00022737"/>
    </source>
</evidence>
<dbReference type="Proteomes" id="UP001283361">
    <property type="component" value="Unassembled WGS sequence"/>
</dbReference>
<evidence type="ECO:0000313" key="3">
    <source>
        <dbReference type="EMBL" id="KAK3795973.1"/>
    </source>
</evidence>
<dbReference type="GO" id="GO:0007528">
    <property type="term" value="P:neuromuscular junction development"/>
    <property type="evidence" value="ECO:0007669"/>
    <property type="project" value="TreeGrafter"/>
</dbReference>
<organism evidence="3 4">
    <name type="scientific">Elysia crispata</name>
    <name type="common">lettuce slug</name>
    <dbReference type="NCBI Taxonomy" id="231223"/>
    <lineage>
        <taxon>Eukaryota</taxon>
        <taxon>Metazoa</taxon>
        <taxon>Spiralia</taxon>
        <taxon>Lophotrochozoa</taxon>
        <taxon>Mollusca</taxon>
        <taxon>Gastropoda</taxon>
        <taxon>Heterobranchia</taxon>
        <taxon>Euthyneura</taxon>
        <taxon>Panpulmonata</taxon>
        <taxon>Sacoglossa</taxon>
        <taxon>Placobranchoidea</taxon>
        <taxon>Plakobranchidae</taxon>
        <taxon>Elysia</taxon>
    </lineage>
</organism>
<dbReference type="GO" id="GO:0048786">
    <property type="term" value="C:presynaptic active zone"/>
    <property type="evidence" value="ECO:0007669"/>
    <property type="project" value="TreeGrafter"/>
</dbReference>
<gene>
    <name evidence="3" type="ORF">RRG08_042967</name>
</gene>
<dbReference type="PANTHER" id="PTHR12587">
    <property type="entry name" value="LAR INTERACTING PROTEIN LIP -RELATED PROTEIN"/>
    <property type="match status" value="1"/>
</dbReference>
<dbReference type="AlphaFoldDB" id="A0AAE1E7Q2"/>
<keyword evidence="4" id="KW-1185">Reference proteome</keyword>
<reference evidence="3" key="1">
    <citation type="journal article" date="2023" name="G3 (Bethesda)">
        <title>A reference genome for the long-term kleptoplast-retaining sea slug Elysia crispata morphotype clarki.</title>
        <authorList>
            <person name="Eastman K.E."/>
            <person name="Pendleton A.L."/>
            <person name="Shaikh M.A."/>
            <person name="Suttiyut T."/>
            <person name="Ogas R."/>
            <person name="Tomko P."/>
            <person name="Gavelis G."/>
            <person name="Widhalm J.R."/>
            <person name="Wisecaver J.H."/>
        </authorList>
    </citation>
    <scope>NUCLEOTIDE SEQUENCE</scope>
    <source>
        <strain evidence="3">ECLA1</strain>
    </source>
</reference>
<dbReference type="InterPro" id="IPR058914">
    <property type="entry name" value="LIPB1/2_CC"/>
</dbReference>
<evidence type="ECO:0000259" key="2">
    <source>
        <dbReference type="Pfam" id="PF26022"/>
    </source>
</evidence>
<sequence length="187" mass="21246">MSDAESSISAVAGNSGGNFWYGSVTLQVSYDVSVNLDTLETLLVPVLGRDPHQEEQVNGRSFQSDERIRRLEDDKQSLALQVSVLSEQVEAQAEKIRDMESCSHDHRQRLSDANKVLQKMTIECDCELQHSEQLYLYYRNMQFVDLHSQVNVVFEEEFLIFNFYDIIALALVANNFNLNFTAKGSAV</sequence>
<proteinExistence type="predicted"/>
<feature type="domain" description="Liprin-beta-1/2 coiled-coil" evidence="2">
    <location>
        <begin position="66"/>
        <end position="129"/>
    </location>
</feature>
<keyword evidence="1" id="KW-0677">Repeat</keyword>
<comment type="caution">
    <text evidence="3">The sequence shown here is derived from an EMBL/GenBank/DDBJ whole genome shotgun (WGS) entry which is preliminary data.</text>
</comment>
<evidence type="ECO:0000313" key="4">
    <source>
        <dbReference type="Proteomes" id="UP001283361"/>
    </source>
</evidence>
<dbReference type="PANTHER" id="PTHR12587:SF14">
    <property type="entry name" value="AT31531P"/>
    <property type="match status" value="1"/>
</dbReference>
<dbReference type="EMBL" id="JAWDGP010000957">
    <property type="protein sequence ID" value="KAK3795973.1"/>
    <property type="molecule type" value="Genomic_DNA"/>
</dbReference>
<protein>
    <recommendedName>
        <fullName evidence="2">Liprin-beta-1/2 coiled-coil domain-containing protein</fullName>
    </recommendedName>
</protein>